<gene>
    <name evidence="2" type="ORF">POPTR_011G111450</name>
</gene>
<dbReference type="EMBL" id="CM009300">
    <property type="protein sequence ID" value="RQO97824.1"/>
    <property type="molecule type" value="Genomic_DNA"/>
</dbReference>
<feature type="region of interest" description="Disordered" evidence="1">
    <location>
        <begin position="37"/>
        <end position="56"/>
    </location>
</feature>
<proteinExistence type="predicted"/>
<dbReference type="Proteomes" id="UP000006729">
    <property type="component" value="Chromosome 11"/>
</dbReference>
<accession>A0A3N7HFB3</accession>
<protein>
    <submittedName>
        <fullName evidence="2">Uncharacterized protein</fullName>
    </submittedName>
</protein>
<organism evidence="2 3">
    <name type="scientific">Populus trichocarpa</name>
    <name type="common">Western balsam poplar</name>
    <name type="synonym">Populus balsamifera subsp. trichocarpa</name>
    <dbReference type="NCBI Taxonomy" id="3694"/>
    <lineage>
        <taxon>Eukaryota</taxon>
        <taxon>Viridiplantae</taxon>
        <taxon>Streptophyta</taxon>
        <taxon>Embryophyta</taxon>
        <taxon>Tracheophyta</taxon>
        <taxon>Spermatophyta</taxon>
        <taxon>Magnoliopsida</taxon>
        <taxon>eudicotyledons</taxon>
        <taxon>Gunneridae</taxon>
        <taxon>Pentapetalae</taxon>
        <taxon>rosids</taxon>
        <taxon>fabids</taxon>
        <taxon>Malpighiales</taxon>
        <taxon>Salicaceae</taxon>
        <taxon>Saliceae</taxon>
        <taxon>Populus</taxon>
    </lineage>
</organism>
<keyword evidence="3" id="KW-1185">Reference proteome</keyword>
<evidence type="ECO:0000313" key="2">
    <source>
        <dbReference type="EMBL" id="RQO97824.1"/>
    </source>
</evidence>
<dbReference type="AlphaFoldDB" id="A0A3N7HFB3"/>
<evidence type="ECO:0000256" key="1">
    <source>
        <dbReference type="SAM" id="MobiDB-lite"/>
    </source>
</evidence>
<name>A0A3N7HFB3_POPTR</name>
<dbReference type="InParanoid" id="A0A3N7HFB3"/>
<reference evidence="2 3" key="1">
    <citation type="journal article" date="2006" name="Science">
        <title>The genome of black cottonwood, Populus trichocarpa (Torr. &amp; Gray).</title>
        <authorList>
            <person name="Tuskan G.A."/>
            <person name="Difazio S."/>
            <person name="Jansson S."/>
            <person name="Bohlmann J."/>
            <person name="Grigoriev I."/>
            <person name="Hellsten U."/>
            <person name="Putnam N."/>
            <person name="Ralph S."/>
            <person name="Rombauts S."/>
            <person name="Salamov A."/>
            <person name="Schein J."/>
            <person name="Sterck L."/>
            <person name="Aerts A."/>
            <person name="Bhalerao R.R."/>
            <person name="Bhalerao R.P."/>
            <person name="Blaudez D."/>
            <person name="Boerjan W."/>
            <person name="Brun A."/>
            <person name="Brunner A."/>
            <person name="Busov V."/>
            <person name="Campbell M."/>
            <person name="Carlson J."/>
            <person name="Chalot M."/>
            <person name="Chapman J."/>
            <person name="Chen G.L."/>
            <person name="Cooper D."/>
            <person name="Coutinho P.M."/>
            <person name="Couturier J."/>
            <person name="Covert S."/>
            <person name="Cronk Q."/>
            <person name="Cunningham R."/>
            <person name="Davis J."/>
            <person name="Degroeve S."/>
            <person name="Dejardin A."/>
            <person name="Depamphilis C."/>
            <person name="Detter J."/>
            <person name="Dirks B."/>
            <person name="Dubchak I."/>
            <person name="Duplessis S."/>
            <person name="Ehlting J."/>
            <person name="Ellis B."/>
            <person name="Gendler K."/>
            <person name="Goodstein D."/>
            <person name="Gribskov M."/>
            <person name="Grimwood J."/>
            <person name="Groover A."/>
            <person name="Gunter L."/>
            <person name="Hamberger B."/>
            <person name="Heinze B."/>
            <person name="Helariutta Y."/>
            <person name="Henrissat B."/>
            <person name="Holligan D."/>
            <person name="Holt R."/>
            <person name="Huang W."/>
            <person name="Islam-Faridi N."/>
            <person name="Jones S."/>
            <person name="Jones-Rhoades M."/>
            <person name="Jorgensen R."/>
            <person name="Joshi C."/>
            <person name="Kangasjarvi J."/>
            <person name="Karlsson J."/>
            <person name="Kelleher C."/>
            <person name="Kirkpatrick R."/>
            <person name="Kirst M."/>
            <person name="Kohler A."/>
            <person name="Kalluri U."/>
            <person name="Larimer F."/>
            <person name="Leebens-Mack J."/>
            <person name="Leple J.C."/>
            <person name="Locascio P."/>
            <person name="Lou Y."/>
            <person name="Lucas S."/>
            <person name="Martin F."/>
            <person name="Montanini B."/>
            <person name="Napoli C."/>
            <person name="Nelson D.R."/>
            <person name="Nelson C."/>
            <person name="Nieminen K."/>
            <person name="Nilsson O."/>
            <person name="Pereda V."/>
            <person name="Peter G."/>
            <person name="Philippe R."/>
            <person name="Pilate G."/>
            <person name="Poliakov A."/>
            <person name="Razumovskaya J."/>
            <person name="Richardson P."/>
            <person name="Rinaldi C."/>
            <person name="Ritland K."/>
            <person name="Rouze P."/>
            <person name="Ryaboy D."/>
            <person name="Schmutz J."/>
            <person name="Schrader J."/>
            <person name="Segerman B."/>
            <person name="Shin H."/>
            <person name="Siddiqui A."/>
            <person name="Sterky F."/>
            <person name="Terry A."/>
            <person name="Tsai C.J."/>
            <person name="Uberbacher E."/>
            <person name="Unneberg P."/>
            <person name="Vahala J."/>
            <person name="Wall K."/>
            <person name="Wessler S."/>
            <person name="Yang G."/>
            <person name="Yin T."/>
            <person name="Douglas C."/>
            <person name="Marra M."/>
            <person name="Sandberg G."/>
            <person name="Van de Peer Y."/>
            <person name="Rokhsar D."/>
        </authorList>
    </citation>
    <scope>NUCLEOTIDE SEQUENCE [LARGE SCALE GENOMIC DNA]</scope>
    <source>
        <strain evidence="3">cv. Nisqually</strain>
    </source>
</reference>
<evidence type="ECO:0000313" key="3">
    <source>
        <dbReference type="Proteomes" id="UP000006729"/>
    </source>
</evidence>
<sequence>MHVAKTKDYFTPRTTLAAPINDSIHFRSLLEIKKREDTCTWPPADQGPPRTVASPP</sequence>